<accession>A0A4Y9QQY0</accession>
<keyword evidence="5" id="KW-1185">Reference proteome</keyword>
<keyword evidence="2" id="KW-0812">Transmembrane</keyword>
<feature type="transmembrane region" description="Helical" evidence="2">
    <location>
        <begin position="61"/>
        <end position="78"/>
    </location>
</feature>
<protein>
    <recommendedName>
        <fullName evidence="3">LiaF transmembrane domain-containing protein</fullName>
    </recommendedName>
</protein>
<dbReference type="Pfam" id="PF22570">
    <property type="entry name" value="LiaF-TM"/>
    <property type="match status" value="1"/>
</dbReference>
<feature type="transmembrane region" description="Helical" evidence="2">
    <location>
        <begin position="90"/>
        <end position="106"/>
    </location>
</feature>
<dbReference type="EMBL" id="SPSB01000004">
    <property type="protein sequence ID" value="TFV93305.1"/>
    <property type="molecule type" value="Genomic_DNA"/>
</dbReference>
<keyword evidence="2" id="KW-1133">Transmembrane helix</keyword>
<evidence type="ECO:0000256" key="2">
    <source>
        <dbReference type="SAM" id="Phobius"/>
    </source>
</evidence>
<feature type="transmembrane region" description="Helical" evidence="2">
    <location>
        <begin position="36"/>
        <end position="54"/>
    </location>
</feature>
<evidence type="ECO:0000313" key="5">
    <source>
        <dbReference type="Proteomes" id="UP000297647"/>
    </source>
</evidence>
<sequence length="277" mass="30217">MANYSKPSSSSDGGLIFGFIILGLGVLLLLRKLGIFFPGWLLSWPMILIAIGLVVSIKHQFRSLFGGIMLFLGVYFLLDREFAFDFGIERYILPIGLIILGIYLITQKQKEKRIMDNVQDQIRNKTFKSPDSGSDSEGASSSFSGSGSSDSSQKPPISGVSGTSFSDRINIDAVFSGVNKRVLSKNFQGGKLTAAFGGVDLDLTQADFSGLINLQVDVIFGGMKIIVPPHWDVRVEVTNVAAGVEDKRIYRQSEVDADKVLVLRGTVFFGGLEIKSF</sequence>
<dbReference type="AlphaFoldDB" id="A0A4Y9QQY0"/>
<name>A0A4Y9QQY0_9BACT</name>
<reference evidence="4 5" key="1">
    <citation type="submission" date="2019-03" db="EMBL/GenBank/DDBJ databases">
        <title>Algoriphagus sp. nov, a new strain isolated from root system soil of mangrove plant Kandelia.</title>
        <authorList>
            <person name="Yin Q."/>
            <person name="Wang K."/>
            <person name="Song Z."/>
        </authorList>
    </citation>
    <scope>NUCLEOTIDE SEQUENCE [LARGE SCALE GENOMIC DNA]</scope>
    <source>
        <strain evidence="4 5">XY-J91</strain>
    </source>
</reference>
<feature type="transmembrane region" description="Helical" evidence="2">
    <location>
        <begin position="12"/>
        <end position="30"/>
    </location>
</feature>
<evidence type="ECO:0000259" key="3">
    <source>
        <dbReference type="Pfam" id="PF22570"/>
    </source>
</evidence>
<dbReference type="OrthoDB" id="129627at2"/>
<comment type="caution">
    <text evidence="4">The sequence shown here is derived from an EMBL/GenBank/DDBJ whole genome shotgun (WGS) entry which is preliminary data.</text>
</comment>
<proteinExistence type="predicted"/>
<dbReference type="Proteomes" id="UP000297647">
    <property type="component" value="Unassembled WGS sequence"/>
</dbReference>
<dbReference type="PANTHER" id="PTHR40763:SF5">
    <property type="entry name" value="MEMBRANE PROTEIN"/>
    <property type="match status" value="1"/>
</dbReference>
<evidence type="ECO:0000313" key="4">
    <source>
        <dbReference type="EMBL" id="TFV93305.1"/>
    </source>
</evidence>
<organism evidence="4 5">
    <name type="scientific">Algoriphagus kandeliae</name>
    <dbReference type="NCBI Taxonomy" id="2562278"/>
    <lineage>
        <taxon>Bacteria</taxon>
        <taxon>Pseudomonadati</taxon>
        <taxon>Bacteroidota</taxon>
        <taxon>Cytophagia</taxon>
        <taxon>Cytophagales</taxon>
        <taxon>Cyclobacteriaceae</taxon>
        <taxon>Algoriphagus</taxon>
    </lineage>
</organism>
<dbReference type="RefSeq" id="WP_135075216.1">
    <property type="nucleotide sequence ID" value="NZ_SPSB01000004.1"/>
</dbReference>
<evidence type="ECO:0000256" key="1">
    <source>
        <dbReference type="SAM" id="MobiDB-lite"/>
    </source>
</evidence>
<keyword evidence="2" id="KW-0472">Membrane</keyword>
<dbReference type="PANTHER" id="PTHR40763">
    <property type="entry name" value="MEMBRANE PROTEIN-RELATED"/>
    <property type="match status" value="1"/>
</dbReference>
<gene>
    <name evidence="4" type="ORF">E4S40_13695</name>
</gene>
<dbReference type="InterPro" id="IPR054331">
    <property type="entry name" value="LiaF_TM"/>
</dbReference>
<feature type="compositionally biased region" description="Low complexity" evidence="1">
    <location>
        <begin position="129"/>
        <end position="159"/>
    </location>
</feature>
<feature type="region of interest" description="Disordered" evidence="1">
    <location>
        <begin position="126"/>
        <end position="163"/>
    </location>
</feature>
<feature type="domain" description="LiaF transmembrane" evidence="3">
    <location>
        <begin position="16"/>
        <end position="111"/>
    </location>
</feature>